<sequence>MGGRLSPISLGKSNEWGELRQMNALIQPISIAKGNQAEDSISSQRVVKLARELEERPYMKIKSPSLIAKDDLPMLLAIG</sequence>
<reference evidence="2" key="1">
    <citation type="journal article" date="2017" name="Nat. Commun.">
        <title>The asparagus genome sheds light on the origin and evolution of a young Y chromosome.</title>
        <authorList>
            <person name="Harkess A."/>
            <person name="Zhou J."/>
            <person name="Xu C."/>
            <person name="Bowers J.E."/>
            <person name="Van der Hulst R."/>
            <person name="Ayyampalayam S."/>
            <person name="Mercati F."/>
            <person name="Riccardi P."/>
            <person name="McKain M.R."/>
            <person name="Kakrana A."/>
            <person name="Tang H."/>
            <person name="Ray J."/>
            <person name="Groenendijk J."/>
            <person name="Arikit S."/>
            <person name="Mathioni S.M."/>
            <person name="Nakano M."/>
            <person name="Shan H."/>
            <person name="Telgmann-Rauber A."/>
            <person name="Kanno A."/>
            <person name="Yue Z."/>
            <person name="Chen H."/>
            <person name="Li W."/>
            <person name="Chen Y."/>
            <person name="Xu X."/>
            <person name="Zhang Y."/>
            <person name="Luo S."/>
            <person name="Chen H."/>
            <person name="Gao J."/>
            <person name="Mao Z."/>
            <person name="Pires J.C."/>
            <person name="Luo M."/>
            <person name="Kudrna D."/>
            <person name="Wing R.A."/>
            <person name="Meyers B.C."/>
            <person name="Yi K."/>
            <person name="Kong H."/>
            <person name="Lavrijsen P."/>
            <person name="Sunseri F."/>
            <person name="Falavigna A."/>
            <person name="Ye Y."/>
            <person name="Leebens-Mack J.H."/>
            <person name="Chen G."/>
        </authorList>
    </citation>
    <scope>NUCLEOTIDE SEQUENCE [LARGE SCALE GENOMIC DNA]</scope>
    <source>
        <strain evidence="2">cv. DH0086</strain>
    </source>
</reference>
<dbReference type="EMBL" id="CM007384">
    <property type="protein sequence ID" value="ONK72071.1"/>
    <property type="molecule type" value="Genomic_DNA"/>
</dbReference>
<name>A0A5P1F5X2_ASPOF</name>
<feature type="non-terminal residue" evidence="1">
    <location>
        <position position="79"/>
    </location>
</feature>
<gene>
    <name evidence="1" type="ORF">A4U43_C04F15390</name>
</gene>
<dbReference type="AlphaFoldDB" id="A0A5P1F5X2"/>
<protein>
    <submittedName>
        <fullName evidence="1">Uncharacterized protein</fullName>
    </submittedName>
</protein>
<evidence type="ECO:0000313" key="2">
    <source>
        <dbReference type="Proteomes" id="UP000243459"/>
    </source>
</evidence>
<proteinExistence type="predicted"/>
<keyword evidence="2" id="KW-1185">Reference proteome</keyword>
<evidence type="ECO:0000313" key="1">
    <source>
        <dbReference type="EMBL" id="ONK72071.1"/>
    </source>
</evidence>
<organism evidence="1 2">
    <name type="scientific">Asparagus officinalis</name>
    <name type="common">Garden asparagus</name>
    <dbReference type="NCBI Taxonomy" id="4686"/>
    <lineage>
        <taxon>Eukaryota</taxon>
        <taxon>Viridiplantae</taxon>
        <taxon>Streptophyta</taxon>
        <taxon>Embryophyta</taxon>
        <taxon>Tracheophyta</taxon>
        <taxon>Spermatophyta</taxon>
        <taxon>Magnoliopsida</taxon>
        <taxon>Liliopsida</taxon>
        <taxon>Asparagales</taxon>
        <taxon>Asparagaceae</taxon>
        <taxon>Asparagoideae</taxon>
        <taxon>Asparagus</taxon>
    </lineage>
</organism>
<dbReference type="Proteomes" id="UP000243459">
    <property type="component" value="Chromosome 4"/>
</dbReference>
<dbReference type="Gramene" id="ONK72071">
    <property type="protein sequence ID" value="ONK72071"/>
    <property type="gene ID" value="A4U43_C04F15390"/>
</dbReference>
<accession>A0A5P1F5X2</accession>